<accession>A0A5I6QSK6</accession>
<dbReference type="RefSeq" id="WP_064000904.1">
    <property type="nucleotide sequence ID" value="NZ_JBICQS010000003.1"/>
</dbReference>
<keyword evidence="1" id="KW-0472">Membrane</keyword>
<sequence length="126" mass="14573">MTEKYAYSGQDELLKKRHSRQGVTDYFYDTTGRITACRNEAYLDSWQYDVGKFHLIVQKVSSHQMPRTFLNLVRLILMIQKLDGQKLVKGKSLFGIDSKVVRQMVLVLFIGMVLQMALILKADRGQ</sequence>
<evidence type="ECO:0000313" key="2">
    <source>
        <dbReference type="EMBL" id="ECA0516588.1"/>
    </source>
</evidence>
<keyword evidence="1" id="KW-1133">Transmembrane helix</keyword>
<evidence type="ECO:0008006" key="4">
    <source>
        <dbReference type="Google" id="ProtNLM"/>
    </source>
</evidence>
<dbReference type="AlphaFoldDB" id="A0A5I6QSK6"/>
<name>A0A5I6QSK6_SALET</name>
<reference evidence="2" key="2">
    <citation type="submission" date="2018-11" db="EMBL/GenBank/DDBJ databases">
        <authorList>
            <consortium name="NARMS: The National Antimicrobial Resistance Monitoring System"/>
        </authorList>
    </citation>
    <scope>NUCLEOTIDE SEQUENCE</scope>
    <source>
        <strain evidence="2">FSIS11816137</strain>
    </source>
</reference>
<reference evidence="3" key="1">
    <citation type="submission" date="2018-07" db="EMBL/GenBank/DDBJ databases">
        <authorList>
            <consortium name="PulseNet: The National Subtyping Network for Foodborne Disease Surveillance"/>
            <person name="Tarr C.L."/>
            <person name="Trees E."/>
            <person name="Katz L.S."/>
            <person name="Carleton-Romer H.A."/>
            <person name="Stroika S."/>
            <person name="Kucerova Z."/>
            <person name="Roache K.F."/>
            <person name="Sabol A.L."/>
            <person name="Besser J."/>
            <person name="Gerner-Smidt P."/>
        </authorList>
    </citation>
    <scope>NUCLEOTIDE SEQUENCE</scope>
    <source>
        <strain evidence="3">2014AM-2563</strain>
    </source>
</reference>
<keyword evidence="1" id="KW-0812">Transmembrane</keyword>
<dbReference type="EMBL" id="AAKNZM010000009">
    <property type="protein sequence ID" value="ECT8059928.1"/>
    <property type="molecule type" value="Genomic_DNA"/>
</dbReference>
<dbReference type="EMBL" id="AAHTCM010000027">
    <property type="protein sequence ID" value="ECA0516588.1"/>
    <property type="molecule type" value="Genomic_DNA"/>
</dbReference>
<comment type="caution">
    <text evidence="3">The sequence shown here is derived from an EMBL/GenBank/DDBJ whole genome shotgun (WGS) entry which is preliminary data.</text>
</comment>
<evidence type="ECO:0000256" key="1">
    <source>
        <dbReference type="SAM" id="Phobius"/>
    </source>
</evidence>
<evidence type="ECO:0000313" key="3">
    <source>
        <dbReference type="EMBL" id="ECT8059928.1"/>
    </source>
</evidence>
<organism evidence="3">
    <name type="scientific">Salmonella enterica subsp. enterica serovar Kiambu</name>
    <dbReference type="NCBI Taxonomy" id="682797"/>
    <lineage>
        <taxon>Bacteria</taxon>
        <taxon>Pseudomonadati</taxon>
        <taxon>Pseudomonadota</taxon>
        <taxon>Gammaproteobacteria</taxon>
        <taxon>Enterobacterales</taxon>
        <taxon>Enterobacteriaceae</taxon>
        <taxon>Salmonella</taxon>
    </lineage>
</organism>
<protein>
    <recommendedName>
        <fullName evidence="4">RHS repeat protein</fullName>
    </recommendedName>
</protein>
<feature type="transmembrane region" description="Helical" evidence="1">
    <location>
        <begin position="100"/>
        <end position="120"/>
    </location>
</feature>
<proteinExistence type="predicted"/>
<gene>
    <name evidence="3" type="ORF">BSD54_20820</name>
    <name evidence="2" type="ORF">EIN76_23095</name>
</gene>